<evidence type="ECO:0000313" key="1">
    <source>
        <dbReference type="EMBL" id="MCQ4079726.1"/>
    </source>
</evidence>
<dbReference type="Proteomes" id="UP001057702">
    <property type="component" value="Unassembled WGS sequence"/>
</dbReference>
<dbReference type="EMBL" id="JANFNG010000002">
    <property type="protein sequence ID" value="MCQ4079726.1"/>
    <property type="molecule type" value="Genomic_DNA"/>
</dbReference>
<gene>
    <name evidence="1" type="ORF">NGB36_03730</name>
</gene>
<evidence type="ECO:0000313" key="2">
    <source>
        <dbReference type="Proteomes" id="UP001057702"/>
    </source>
</evidence>
<dbReference type="RefSeq" id="WP_255918596.1">
    <property type="nucleotide sequence ID" value="NZ_JANFNG010000002.1"/>
</dbReference>
<comment type="caution">
    <text evidence="1">The sequence shown here is derived from an EMBL/GenBank/DDBJ whole genome shotgun (WGS) entry which is preliminary data.</text>
</comment>
<sequence>MSSTEEPEGEEQRPELCDLCGAVICNDAQVYALVPDSSAIHSVDARLDGVRMVTACSPDHLAELQENYRLRPFVDEELWVGKIARALNEHAAGLTLERLAEMTRLSLVQIDRAVVWQNQRFRQWQERLH</sequence>
<evidence type="ECO:0008006" key="3">
    <source>
        <dbReference type="Google" id="ProtNLM"/>
    </source>
</evidence>
<accession>A0ABT1PPW9</accession>
<organism evidence="1 2">
    <name type="scientific">Streptomyces humicola</name>
    <dbReference type="NCBI Taxonomy" id="2953240"/>
    <lineage>
        <taxon>Bacteria</taxon>
        <taxon>Bacillati</taxon>
        <taxon>Actinomycetota</taxon>
        <taxon>Actinomycetes</taxon>
        <taxon>Kitasatosporales</taxon>
        <taxon>Streptomycetaceae</taxon>
        <taxon>Streptomyces</taxon>
    </lineage>
</organism>
<name>A0ABT1PPW9_9ACTN</name>
<reference evidence="1" key="1">
    <citation type="submission" date="2022-06" db="EMBL/GenBank/DDBJ databases">
        <title>Draft genome sequence of Streptomyces sp. RB6PN25 isolated from peat swamp forest in Thailand.</title>
        <authorList>
            <person name="Duangmal K."/>
            <person name="Klaysubun C."/>
        </authorList>
    </citation>
    <scope>NUCLEOTIDE SEQUENCE</scope>
    <source>
        <strain evidence="1">RB6PN25</strain>
    </source>
</reference>
<proteinExistence type="predicted"/>
<protein>
    <recommendedName>
        <fullName evidence="3">Helix-turn-helix DNA binding domain protein</fullName>
    </recommendedName>
</protein>
<keyword evidence="2" id="KW-1185">Reference proteome</keyword>